<sequence>MYGVYSQLGMHYRDTAKRPPRTIRPRHAMLHQALFRLRENLWPLGMIPVLTLKTYTARCPTEPNITQNPKIETPGYESEEYNRGRDAVAAWVSWPLPLACPISRVWVSQ</sequence>
<accession>A0A0D2FWV6</accession>
<evidence type="ECO:0000313" key="1">
    <source>
        <dbReference type="EMBL" id="KIW70940.1"/>
    </source>
</evidence>
<evidence type="ECO:0000313" key="2">
    <source>
        <dbReference type="Proteomes" id="UP000054266"/>
    </source>
</evidence>
<organism evidence="1 2">
    <name type="scientific">Phialophora macrospora</name>
    <dbReference type="NCBI Taxonomy" id="1851006"/>
    <lineage>
        <taxon>Eukaryota</taxon>
        <taxon>Fungi</taxon>
        <taxon>Dikarya</taxon>
        <taxon>Ascomycota</taxon>
        <taxon>Pezizomycotina</taxon>
        <taxon>Eurotiomycetes</taxon>
        <taxon>Chaetothyriomycetidae</taxon>
        <taxon>Chaetothyriales</taxon>
        <taxon>Herpotrichiellaceae</taxon>
        <taxon>Phialophora</taxon>
    </lineage>
</organism>
<dbReference type="EMBL" id="KN846957">
    <property type="protein sequence ID" value="KIW70940.1"/>
    <property type="molecule type" value="Genomic_DNA"/>
</dbReference>
<name>A0A0D2FWV6_9EURO</name>
<dbReference type="AlphaFoldDB" id="A0A0D2FWV6"/>
<dbReference type="Proteomes" id="UP000054266">
    <property type="component" value="Unassembled WGS sequence"/>
</dbReference>
<dbReference type="HOGENOM" id="CLU_2183628_0_0_1"/>
<keyword evidence="2" id="KW-1185">Reference proteome</keyword>
<proteinExistence type="predicted"/>
<reference evidence="1 2" key="1">
    <citation type="submission" date="2015-01" db="EMBL/GenBank/DDBJ databases">
        <title>The Genome Sequence of Capronia semiimmersa CBS27337.</title>
        <authorList>
            <consortium name="The Broad Institute Genomics Platform"/>
            <person name="Cuomo C."/>
            <person name="de Hoog S."/>
            <person name="Gorbushina A."/>
            <person name="Stielow B."/>
            <person name="Teixiera M."/>
            <person name="Abouelleil A."/>
            <person name="Chapman S.B."/>
            <person name="Priest M."/>
            <person name="Young S.K."/>
            <person name="Wortman J."/>
            <person name="Nusbaum C."/>
            <person name="Birren B."/>
        </authorList>
    </citation>
    <scope>NUCLEOTIDE SEQUENCE [LARGE SCALE GENOMIC DNA]</scope>
    <source>
        <strain evidence="1 2">CBS 27337</strain>
    </source>
</reference>
<protein>
    <submittedName>
        <fullName evidence="1">Uncharacterized protein</fullName>
    </submittedName>
</protein>
<gene>
    <name evidence="1" type="ORF">PV04_03168</name>
</gene>